<protein>
    <submittedName>
        <fullName evidence="1">Uncharacterized protein</fullName>
    </submittedName>
</protein>
<accession>A0ABN9DWU0</accession>
<comment type="caution">
    <text evidence="1">The sequence shown here is derived from an EMBL/GenBank/DDBJ whole genome shotgun (WGS) entry which is preliminary data.</text>
</comment>
<sequence>FSGYSAKNKKCTGDQIPPEECSICVKKGHKFHLGQHCMTAQLSVELVQRRVAKRGLVIKGGKSSGAQVVK</sequence>
<feature type="non-terminal residue" evidence="1">
    <location>
        <position position="1"/>
    </location>
</feature>
<proteinExistence type="predicted"/>
<evidence type="ECO:0000313" key="2">
    <source>
        <dbReference type="Proteomes" id="UP001162483"/>
    </source>
</evidence>
<evidence type="ECO:0000313" key="1">
    <source>
        <dbReference type="EMBL" id="CAI9575808.1"/>
    </source>
</evidence>
<dbReference type="Proteomes" id="UP001162483">
    <property type="component" value="Unassembled WGS sequence"/>
</dbReference>
<keyword evidence="2" id="KW-1185">Reference proteome</keyword>
<name>A0ABN9DWU0_9NEOB</name>
<organism evidence="1 2">
    <name type="scientific">Staurois parvus</name>
    <dbReference type="NCBI Taxonomy" id="386267"/>
    <lineage>
        <taxon>Eukaryota</taxon>
        <taxon>Metazoa</taxon>
        <taxon>Chordata</taxon>
        <taxon>Craniata</taxon>
        <taxon>Vertebrata</taxon>
        <taxon>Euteleostomi</taxon>
        <taxon>Amphibia</taxon>
        <taxon>Batrachia</taxon>
        <taxon>Anura</taxon>
        <taxon>Neobatrachia</taxon>
        <taxon>Ranoidea</taxon>
        <taxon>Ranidae</taxon>
        <taxon>Staurois</taxon>
    </lineage>
</organism>
<dbReference type="EMBL" id="CATNWA010014779">
    <property type="protein sequence ID" value="CAI9575808.1"/>
    <property type="molecule type" value="Genomic_DNA"/>
</dbReference>
<reference evidence="1" key="1">
    <citation type="submission" date="2023-05" db="EMBL/GenBank/DDBJ databases">
        <authorList>
            <person name="Stuckert A."/>
        </authorList>
    </citation>
    <scope>NUCLEOTIDE SEQUENCE</scope>
</reference>
<gene>
    <name evidence="1" type="ORF">SPARVUS_LOCUS8246371</name>
</gene>